<name>A0A5B0MFP1_PUCGR</name>
<gene>
    <name evidence="1" type="ORF">PGT21_000910</name>
</gene>
<keyword evidence="2" id="KW-1185">Reference proteome</keyword>
<evidence type="ECO:0000313" key="2">
    <source>
        <dbReference type="Proteomes" id="UP000324748"/>
    </source>
</evidence>
<dbReference type="Proteomes" id="UP000324748">
    <property type="component" value="Unassembled WGS sequence"/>
</dbReference>
<reference evidence="1 2" key="1">
    <citation type="submission" date="2019-05" db="EMBL/GenBank/DDBJ databases">
        <title>Emergence of the Ug99 lineage of the wheat stem rust pathogen through somatic hybridization.</title>
        <authorList>
            <person name="Li F."/>
            <person name="Upadhyaya N.M."/>
            <person name="Sperschneider J."/>
            <person name="Matny O."/>
            <person name="Nguyen-Phuc H."/>
            <person name="Mago R."/>
            <person name="Raley C."/>
            <person name="Miller M.E."/>
            <person name="Silverstein K.A.T."/>
            <person name="Henningsen E."/>
            <person name="Hirsch C.D."/>
            <person name="Visser B."/>
            <person name="Pretorius Z.A."/>
            <person name="Steffenson B.J."/>
            <person name="Schwessinger B."/>
            <person name="Dodds P.N."/>
            <person name="Figueroa M."/>
        </authorList>
    </citation>
    <scope>NUCLEOTIDE SEQUENCE [LARGE SCALE GENOMIC DNA]</scope>
    <source>
        <strain evidence="1">21-0</strain>
    </source>
</reference>
<organism evidence="1 2">
    <name type="scientific">Puccinia graminis f. sp. tritici</name>
    <dbReference type="NCBI Taxonomy" id="56615"/>
    <lineage>
        <taxon>Eukaryota</taxon>
        <taxon>Fungi</taxon>
        <taxon>Dikarya</taxon>
        <taxon>Basidiomycota</taxon>
        <taxon>Pucciniomycotina</taxon>
        <taxon>Pucciniomycetes</taxon>
        <taxon>Pucciniales</taxon>
        <taxon>Pucciniaceae</taxon>
        <taxon>Puccinia</taxon>
    </lineage>
</organism>
<proteinExistence type="predicted"/>
<protein>
    <submittedName>
        <fullName evidence="1">Uncharacterized protein</fullName>
    </submittedName>
</protein>
<accession>A0A5B0MFP1</accession>
<comment type="caution">
    <text evidence="1">The sequence shown here is derived from an EMBL/GenBank/DDBJ whole genome shotgun (WGS) entry which is preliminary data.</text>
</comment>
<dbReference type="EMBL" id="VSWC01000147">
    <property type="protein sequence ID" value="KAA1075765.1"/>
    <property type="molecule type" value="Genomic_DNA"/>
</dbReference>
<evidence type="ECO:0000313" key="1">
    <source>
        <dbReference type="EMBL" id="KAA1075765.1"/>
    </source>
</evidence>
<sequence length="366" mass="40484">MVLGLLPFANQRTWQPSHSPTQSLLDYSVQLWHPDISSKGYYHLPIKGPGNSGILTYLPKATTICQSKDLASHPTCPTQSLLDYSVQLWHPEISSKGYYHLPIKGPGNSGILTYLPKATTICQSKDLATIPLAQPNHSWITLSNSGILTYLPKATTICQSKDLASHPTCPTQSLLDYSVQLWHPEISSKGYYHLPIKGPGNSGILTYLPKATTICQSKDLASHPTCPTQSLLDYSVQLWHPEISSKGYYHLPIKGPGNHPTCPTQSLLDYSVQLWHPDISSKGYYHLPIKGPGNHPTCPTQSLLDYSVQLWHPDISSKGYYHLPIKGPGNHPTCPTQSLLDYSVQLWHPEISSKGYYHLPIIGPGK</sequence>
<dbReference type="AlphaFoldDB" id="A0A5B0MFP1"/>